<keyword evidence="2" id="KW-0808">Transferase</keyword>
<dbReference type="PANTHER" id="PTHR41700:SF1">
    <property type="entry name" value="N-ACETYLTRANSFERASE DOMAIN-CONTAINING PROTEIN"/>
    <property type="match status" value="1"/>
</dbReference>
<protein>
    <submittedName>
        <fullName evidence="2">GNAT family N-acetyltransferase</fullName>
    </submittedName>
</protein>
<dbReference type="PROSITE" id="PS51186">
    <property type="entry name" value="GNAT"/>
    <property type="match status" value="1"/>
</dbReference>
<dbReference type="Gene3D" id="3.40.630.30">
    <property type="match status" value="1"/>
</dbReference>
<dbReference type="Pfam" id="PF00583">
    <property type="entry name" value="Acetyltransf_1"/>
    <property type="match status" value="1"/>
</dbReference>
<dbReference type="Proteomes" id="UP000295172">
    <property type="component" value="Unassembled WGS sequence"/>
</dbReference>
<organism evidence="2 3">
    <name type="scientific">Kribbella turkmenica</name>
    <dbReference type="NCBI Taxonomy" id="2530375"/>
    <lineage>
        <taxon>Bacteria</taxon>
        <taxon>Bacillati</taxon>
        <taxon>Actinomycetota</taxon>
        <taxon>Actinomycetes</taxon>
        <taxon>Propionibacteriales</taxon>
        <taxon>Kribbellaceae</taxon>
        <taxon>Kribbella</taxon>
    </lineage>
</organism>
<name>A0A4R4WMW0_9ACTN</name>
<feature type="domain" description="N-acetyltransferase" evidence="1">
    <location>
        <begin position="13"/>
        <end position="160"/>
    </location>
</feature>
<evidence type="ECO:0000313" key="2">
    <source>
        <dbReference type="EMBL" id="TDD17155.1"/>
    </source>
</evidence>
<dbReference type="OrthoDB" id="9797990at2"/>
<dbReference type="SUPFAM" id="SSF55729">
    <property type="entry name" value="Acyl-CoA N-acyltransferases (Nat)"/>
    <property type="match status" value="1"/>
</dbReference>
<gene>
    <name evidence="2" type="ORF">E1218_28500</name>
</gene>
<evidence type="ECO:0000313" key="3">
    <source>
        <dbReference type="Proteomes" id="UP000295172"/>
    </source>
</evidence>
<dbReference type="AlphaFoldDB" id="A0A4R4WMW0"/>
<reference evidence="2 3" key="1">
    <citation type="submission" date="2019-02" db="EMBL/GenBank/DDBJ databases">
        <title>Draft genome sequences of novel Actinobacteria.</title>
        <authorList>
            <person name="Sahin N."/>
            <person name="Ay H."/>
            <person name="Saygin H."/>
        </authorList>
    </citation>
    <scope>NUCLEOTIDE SEQUENCE [LARGE SCALE GENOMIC DNA]</scope>
    <source>
        <strain evidence="2 3">16K104</strain>
    </source>
</reference>
<dbReference type="EMBL" id="SMKR01000160">
    <property type="protein sequence ID" value="TDD17155.1"/>
    <property type="molecule type" value="Genomic_DNA"/>
</dbReference>
<dbReference type="InterPro" id="IPR000182">
    <property type="entry name" value="GNAT_dom"/>
</dbReference>
<keyword evidence="3" id="KW-1185">Reference proteome</keyword>
<proteinExistence type="predicted"/>
<comment type="caution">
    <text evidence="2">The sequence shown here is derived from an EMBL/GenBank/DDBJ whole genome shotgun (WGS) entry which is preliminary data.</text>
</comment>
<dbReference type="InterPro" id="IPR038764">
    <property type="entry name" value="GNAT_N_AcTrfase_prd"/>
</dbReference>
<dbReference type="GO" id="GO:0016747">
    <property type="term" value="F:acyltransferase activity, transferring groups other than amino-acyl groups"/>
    <property type="evidence" value="ECO:0007669"/>
    <property type="project" value="InterPro"/>
</dbReference>
<sequence>MAVAQAAARSAGVHVREIHEVTELHKVCELFHRTWSPRDEDPLTTVSMLRALAHVGNYIAGAFVDGQLVGAAVGFRGDRGGGELLHSHIAAVAPELRGRSVGFALKLHQRSWSLQHGIPIVTWTFDPLVSRNAYFNLTKLGAGLAAYMPSFYGIMSDQINAGDETDRVLVEWRLDSPRVVQACTGRHESWEVRALRAGGAVIGLGEDAAHRPVHRDSAGQIVLVKVPPDVERLRRESRDAAHAWRRAVREMLGGLMAEGASVIGFAKDGWYVVER</sequence>
<accession>A0A4R4WMW0</accession>
<evidence type="ECO:0000259" key="1">
    <source>
        <dbReference type="PROSITE" id="PS51186"/>
    </source>
</evidence>
<dbReference type="InterPro" id="IPR016181">
    <property type="entry name" value="Acyl_CoA_acyltransferase"/>
</dbReference>
<dbReference type="PANTHER" id="PTHR41700">
    <property type="entry name" value="GCN5-RELATED N-ACETYLTRANSFERASE"/>
    <property type="match status" value="1"/>
</dbReference>